<organism evidence="1">
    <name type="scientific">Burkholderia pseudomallei 1710a</name>
    <dbReference type="NCBI Taxonomy" id="320371"/>
    <lineage>
        <taxon>Bacteria</taxon>
        <taxon>Pseudomonadati</taxon>
        <taxon>Pseudomonadota</taxon>
        <taxon>Betaproteobacteria</taxon>
        <taxon>Burkholderiales</taxon>
        <taxon>Burkholderiaceae</taxon>
        <taxon>Burkholderia</taxon>
        <taxon>pseudomallei group</taxon>
    </lineage>
</organism>
<dbReference type="HOGENOM" id="CLU_206381_0_0_4"/>
<reference evidence="1" key="1">
    <citation type="submission" date="2009-05" db="EMBL/GenBank/DDBJ databases">
        <authorList>
            <person name="Harkins D.M."/>
            <person name="DeShazer D."/>
            <person name="Woods D.E."/>
            <person name="Brinkac L.M."/>
            <person name="Brown K.A."/>
            <person name="Hung G.C."/>
            <person name="Tuanyok A."/>
            <person name="Zhang B."/>
            <person name="Nierman W.C."/>
        </authorList>
    </citation>
    <scope>NUCLEOTIDE SEQUENCE [LARGE SCALE GENOMIC DNA]</scope>
    <source>
        <strain evidence="1">1710a</strain>
    </source>
</reference>
<dbReference type="Proteomes" id="UP000001812">
    <property type="component" value="Chromosome II"/>
</dbReference>
<gene>
    <name evidence="1" type="ORF">BURPS1710A_A0887</name>
</gene>
<accession>A0A0E1VZF9</accession>
<name>A0A0E1VZF9_BURPE</name>
<evidence type="ECO:0000313" key="1">
    <source>
        <dbReference type="EMBL" id="EET02792.1"/>
    </source>
</evidence>
<dbReference type="AlphaFoldDB" id="A0A0E1VZF9"/>
<protein>
    <submittedName>
        <fullName evidence="1">Uncharacterized protein</fullName>
    </submittedName>
</protein>
<dbReference type="EMBL" id="CM000833">
    <property type="protein sequence ID" value="EET02792.1"/>
    <property type="molecule type" value="Genomic_DNA"/>
</dbReference>
<proteinExistence type="predicted"/>
<sequence>MRSSRRGYAPHVYHASIRRDLRRAVRRRGERTAYAVDAVRTKPSRTPGRHITTIKHISHPSHPMR</sequence>